<feature type="region of interest" description="Disordered" evidence="3">
    <location>
        <begin position="289"/>
        <end position="329"/>
    </location>
</feature>
<dbReference type="GO" id="GO:0042176">
    <property type="term" value="P:regulation of protein catabolic process"/>
    <property type="evidence" value="ECO:0007669"/>
    <property type="project" value="InterPro"/>
</dbReference>
<dbReference type="GO" id="GO:0008541">
    <property type="term" value="C:proteasome regulatory particle, lid subcomplex"/>
    <property type="evidence" value="ECO:0007669"/>
    <property type="project" value="TreeGrafter"/>
</dbReference>
<dbReference type="InterPro" id="IPR057985">
    <property type="entry name" value="TPR_PSMD3_N"/>
</dbReference>
<feature type="compositionally biased region" description="Basic and acidic residues" evidence="3">
    <location>
        <begin position="289"/>
        <end position="313"/>
    </location>
</feature>
<evidence type="ECO:0000259" key="4">
    <source>
        <dbReference type="PROSITE" id="PS50250"/>
    </source>
</evidence>
<dbReference type="InterPro" id="IPR050756">
    <property type="entry name" value="CSN3"/>
</dbReference>
<feature type="domain" description="PCI" evidence="4">
    <location>
        <begin position="79"/>
        <end position="257"/>
    </location>
</feature>
<comment type="similarity">
    <text evidence="1">Belongs to the proteasome subunit S3 family.</text>
</comment>
<dbReference type="GO" id="GO:0006511">
    <property type="term" value="P:ubiquitin-dependent protein catabolic process"/>
    <property type="evidence" value="ECO:0007669"/>
    <property type="project" value="TreeGrafter"/>
</dbReference>
<evidence type="ECO:0000313" key="6">
    <source>
        <dbReference type="Proteomes" id="UP000515908"/>
    </source>
</evidence>
<dbReference type="AlphaFoldDB" id="S9V025"/>
<evidence type="ECO:0000313" key="5">
    <source>
        <dbReference type="EMBL" id="CAD2215462.1"/>
    </source>
</evidence>
<name>S9V025_9TRYP</name>
<keyword evidence="6" id="KW-1185">Reference proteome</keyword>
<sequence>MPLIIPKTEVGAPKSDNEKLEELMRMYRALCVRHDEVGIEIILNDILALMINNHQFEQAESFVATCDIKLPHRANNQAARYYYYVGLVRALRLEYVDAHQCMLQALRKAPERAFGFRIAATKLSLVIQLLLGEMPPRADFLMKEMREPLSPYLQLAGCVRFGQLGRFMTILQQYKDTFEHDRTYSLIVRVRQHVIKTGLRRICQAYSRISIMDVCKKLSLPEIEDAEYILSKAIYDGVISAVIDNEKGELITSDTVDVYATSEPLHALQRRIMFLNTIHNDARRAMRYSETDPDLAEERKKAAQAERDALERAIEDDEGYDEVDFEEGV</sequence>
<feature type="compositionally biased region" description="Acidic residues" evidence="3">
    <location>
        <begin position="314"/>
        <end position="329"/>
    </location>
</feature>
<dbReference type="Pfam" id="PF01399">
    <property type="entry name" value="PCI"/>
    <property type="match status" value="1"/>
</dbReference>
<reference evidence="5 6" key="1">
    <citation type="submission" date="2020-08" db="EMBL/GenBank/DDBJ databases">
        <authorList>
            <person name="Newling K."/>
            <person name="Davey J."/>
            <person name="Forrester S."/>
        </authorList>
    </citation>
    <scope>NUCLEOTIDE SEQUENCE [LARGE SCALE GENOMIC DNA]</scope>
    <source>
        <strain evidence="6">Crithidia deanei Carvalho (ATCC PRA-265)</strain>
    </source>
</reference>
<proteinExistence type="inferred from homology"/>
<dbReference type="Pfam" id="PF08375">
    <property type="entry name" value="Rpn3_C"/>
    <property type="match status" value="1"/>
</dbReference>
<dbReference type="SMART" id="SM00088">
    <property type="entry name" value="PINT"/>
    <property type="match status" value="1"/>
</dbReference>
<dbReference type="Proteomes" id="UP000515908">
    <property type="component" value="Chromosome 05"/>
</dbReference>
<dbReference type="Gene3D" id="1.25.40.570">
    <property type="match status" value="1"/>
</dbReference>
<dbReference type="SUPFAM" id="SSF46785">
    <property type="entry name" value="Winged helix' DNA-binding domain"/>
    <property type="match status" value="1"/>
</dbReference>
<dbReference type="PANTHER" id="PTHR10758:SF2">
    <property type="entry name" value="26S PROTEASOME NON-ATPASE REGULATORY SUBUNIT 3"/>
    <property type="match status" value="1"/>
</dbReference>
<dbReference type="InterPro" id="IPR036390">
    <property type="entry name" value="WH_DNA-bd_sf"/>
</dbReference>
<evidence type="ECO:0000256" key="3">
    <source>
        <dbReference type="SAM" id="MobiDB-lite"/>
    </source>
</evidence>
<dbReference type="InterPro" id="IPR000717">
    <property type="entry name" value="PCI_dom"/>
</dbReference>
<dbReference type="EMBL" id="LR877149">
    <property type="protein sequence ID" value="CAD2215462.1"/>
    <property type="molecule type" value="Genomic_DNA"/>
</dbReference>
<evidence type="ECO:0000256" key="1">
    <source>
        <dbReference type="ARBA" id="ARBA00007912"/>
    </source>
</evidence>
<dbReference type="PROSITE" id="PS50250">
    <property type="entry name" value="PCI"/>
    <property type="match status" value="1"/>
</dbReference>
<dbReference type="GO" id="GO:0030234">
    <property type="term" value="F:enzyme regulator activity"/>
    <property type="evidence" value="ECO:0007669"/>
    <property type="project" value="InterPro"/>
</dbReference>
<organism evidence="5 6">
    <name type="scientific">Angomonas deanei</name>
    <dbReference type="NCBI Taxonomy" id="59799"/>
    <lineage>
        <taxon>Eukaryota</taxon>
        <taxon>Discoba</taxon>
        <taxon>Euglenozoa</taxon>
        <taxon>Kinetoplastea</taxon>
        <taxon>Metakinetoplastina</taxon>
        <taxon>Trypanosomatida</taxon>
        <taxon>Trypanosomatidae</taxon>
        <taxon>Strigomonadinae</taxon>
        <taxon>Angomonas</taxon>
    </lineage>
</organism>
<evidence type="ECO:0000256" key="2">
    <source>
        <dbReference type="ARBA" id="ARBA00022942"/>
    </source>
</evidence>
<keyword evidence="2 5" id="KW-0647">Proteasome</keyword>
<dbReference type="SMART" id="SM00753">
    <property type="entry name" value="PAM"/>
    <property type="match status" value="1"/>
</dbReference>
<dbReference type="PANTHER" id="PTHR10758">
    <property type="entry name" value="26S PROTEASOME NON-ATPASE REGULATORY SUBUNIT 3/COP9 SIGNALOSOME COMPLEX SUBUNIT 3"/>
    <property type="match status" value="1"/>
</dbReference>
<dbReference type="OrthoDB" id="1713558at2759"/>
<protein>
    <submittedName>
        <fullName evidence="5">PCI domain/Proteasome regulatory subunit C-terminal, putative</fullName>
    </submittedName>
</protein>
<gene>
    <name evidence="5" type="ORF">ADEAN_000291700</name>
</gene>
<accession>S9V025</accession>
<dbReference type="Pfam" id="PF25573">
    <property type="entry name" value="TPR_PSMD3_N"/>
    <property type="match status" value="1"/>
</dbReference>
<dbReference type="InterPro" id="IPR013586">
    <property type="entry name" value="PSMD3_C"/>
</dbReference>
<dbReference type="VEuPathDB" id="TriTrypDB:ADEAN_000291700"/>